<evidence type="ECO:0000256" key="12">
    <source>
        <dbReference type="ARBA" id="ARBA00023136"/>
    </source>
</evidence>
<reference evidence="16 17" key="1">
    <citation type="submission" date="2024-04" db="EMBL/GenBank/DDBJ databases">
        <authorList>
            <consortium name="Genoscope - CEA"/>
            <person name="William W."/>
        </authorList>
    </citation>
    <scope>NUCLEOTIDE SEQUENCE [LARGE SCALE GENOMIC DNA]</scope>
</reference>
<dbReference type="InterPro" id="IPR029058">
    <property type="entry name" value="AB_hydrolase_fold"/>
</dbReference>
<feature type="domain" description="Fungal lipase-type" evidence="15">
    <location>
        <begin position="131"/>
        <end position="238"/>
    </location>
</feature>
<evidence type="ECO:0000256" key="8">
    <source>
        <dbReference type="ARBA" id="ARBA00022837"/>
    </source>
</evidence>
<evidence type="ECO:0000256" key="14">
    <source>
        <dbReference type="ARBA" id="ARBA00026104"/>
    </source>
</evidence>
<dbReference type="EMBL" id="CAXITT010000262">
    <property type="protein sequence ID" value="CAL1537427.1"/>
    <property type="molecule type" value="Genomic_DNA"/>
</dbReference>
<evidence type="ECO:0000256" key="6">
    <source>
        <dbReference type="ARBA" id="ARBA00022723"/>
    </source>
</evidence>
<dbReference type="Pfam" id="PF01764">
    <property type="entry name" value="Lipase_3"/>
    <property type="match status" value="1"/>
</dbReference>
<comment type="cofactor">
    <cofactor evidence="1">
        <name>Ca(2+)</name>
        <dbReference type="ChEBI" id="CHEBI:29108"/>
    </cofactor>
</comment>
<evidence type="ECO:0000256" key="9">
    <source>
        <dbReference type="ARBA" id="ARBA00022963"/>
    </source>
</evidence>
<evidence type="ECO:0000256" key="3">
    <source>
        <dbReference type="ARBA" id="ARBA00022475"/>
    </source>
</evidence>
<sequence length="242" mass="26944">QGNNDVYQFLSGVPINPQTRFLQLSQPDVMDAFQKVIHYMRYALAIYGWPIFVKMHPATWCCRLMPLIGCCCCKKAQKGEIVDDNCCMCNFSTAQPTSGLDSLDVVYCTYHVAIGETPFFVALDHEHKKVVVAIRGTLSLQDVLTDLQAEPETLPLASPQDDWQGHKGMIQAAVYIKKKLVDDGILQMAWESDEGYTKSSDWLKSERDASKYELVLVGHSLGAGTAAILAILLHADYPTLHC</sequence>
<dbReference type="InterPro" id="IPR002921">
    <property type="entry name" value="Fungal_lipase-type"/>
</dbReference>
<dbReference type="GO" id="GO:0004465">
    <property type="term" value="F:lipoprotein lipase activity"/>
    <property type="evidence" value="ECO:0007669"/>
    <property type="project" value="TreeGrafter"/>
</dbReference>
<dbReference type="GO" id="GO:0019369">
    <property type="term" value="P:arachidonate metabolic process"/>
    <property type="evidence" value="ECO:0007669"/>
    <property type="project" value="TreeGrafter"/>
</dbReference>
<keyword evidence="9" id="KW-0442">Lipid degradation</keyword>
<feature type="non-terminal residue" evidence="16">
    <location>
        <position position="242"/>
    </location>
</feature>
<evidence type="ECO:0000256" key="4">
    <source>
        <dbReference type="ARBA" id="ARBA00022553"/>
    </source>
</evidence>
<comment type="caution">
    <text evidence="16">The sequence shown here is derived from an EMBL/GenBank/DDBJ whole genome shotgun (WGS) entry which is preliminary data.</text>
</comment>
<keyword evidence="3" id="KW-1003">Cell membrane</keyword>
<dbReference type="SUPFAM" id="SSF53474">
    <property type="entry name" value="alpha/beta-Hydrolases"/>
    <property type="match status" value="1"/>
</dbReference>
<evidence type="ECO:0000256" key="5">
    <source>
        <dbReference type="ARBA" id="ARBA00022692"/>
    </source>
</evidence>
<keyword evidence="12" id="KW-0472">Membrane</keyword>
<feature type="non-terminal residue" evidence="16">
    <location>
        <position position="1"/>
    </location>
</feature>
<evidence type="ECO:0000259" key="15">
    <source>
        <dbReference type="Pfam" id="PF01764"/>
    </source>
</evidence>
<dbReference type="AlphaFoldDB" id="A0AAV2HTL9"/>
<evidence type="ECO:0000256" key="7">
    <source>
        <dbReference type="ARBA" id="ARBA00022801"/>
    </source>
</evidence>
<dbReference type="GO" id="GO:0005737">
    <property type="term" value="C:cytoplasm"/>
    <property type="evidence" value="ECO:0007669"/>
    <property type="project" value="TreeGrafter"/>
</dbReference>
<evidence type="ECO:0000256" key="1">
    <source>
        <dbReference type="ARBA" id="ARBA00001913"/>
    </source>
</evidence>
<organism evidence="16 17">
    <name type="scientific">Lymnaea stagnalis</name>
    <name type="common">Great pond snail</name>
    <name type="synonym">Helix stagnalis</name>
    <dbReference type="NCBI Taxonomy" id="6523"/>
    <lineage>
        <taxon>Eukaryota</taxon>
        <taxon>Metazoa</taxon>
        <taxon>Spiralia</taxon>
        <taxon>Lophotrochozoa</taxon>
        <taxon>Mollusca</taxon>
        <taxon>Gastropoda</taxon>
        <taxon>Heterobranchia</taxon>
        <taxon>Euthyneura</taxon>
        <taxon>Panpulmonata</taxon>
        <taxon>Hygrophila</taxon>
        <taxon>Lymnaeoidea</taxon>
        <taxon>Lymnaeidae</taxon>
        <taxon>Lymnaea</taxon>
    </lineage>
</organism>
<comment type="catalytic activity">
    <reaction evidence="13">
        <text>a 1,2-diacyl-sn-glycerol + H2O = a 2-acylglycerol + a fatty acid + H(+)</text>
        <dbReference type="Rhea" id="RHEA:33275"/>
        <dbReference type="ChEBI" id="CHEBI:15377"/>
        <dbReference type="ChEBI" id="CHEBI:15378"/>
        <dbReference type="ChEBI" id="CHEBI:17389"/>
        <dbReference type="ChEBI" id="CHEBI:17815"/>
        <dbReference type="ChEBI" id="CHEBI:28868"/>
        <dbReference type="EC" id="3.1.1.116"/>
    </reaction>
    <physiologicalReaction direction="left-to-right" evidence="13">
        <dbReference type="Rhea" id="RHEA:33276"/>
    </physiologicalReaction>
</comment>
<gene>
    <name evidence="16" type="ORF">GSLYS_00011340001</name>
</gene>
<evidence type="ECO:0000313" key="16">
    <source>
        <dbReference type="EMBL" id="CAL1537427.1"/>
    </source>
</evidence>
<evidence type="ECO:0000256" key="2">
    <source>
        <dbReference type="ARBA" id="ARBA00004651"/>
    </source>
</evidence>
<keyword evidence="4" id="KW-0597">Phosphoprotein</keyword>
<keyword evidence="17" id="KW-1185">Reference proteome</keyword>
<dbReference type="EC" id="3.1.1.116" evidence="14"/>
<keyword evidence="7" id="KW-0378">Hydrolase</keyword>
<dbReference type="PANTHER" id="PTHR45792:SF8">
    <property type="entry name" value="DIACYLGLYCEROL LIPASE-ALPHA"/>
    <property type="match status" value="1"/>
</dbReference>
<dbReference type="Proteomes" id="UP001497497">
    <property type="component" value="Unassembled WGS sequence"/>
</dbReference>
<dbReference type="InterPro" id="IPR052214">
    <property type="entry name" value="DAG_Lipase-Related"/>
</dbReference>
<dbReference type="GO" id="GO:0046872">
    <property type="term" value="F:metal ion binding"/>
    <property type="evidence" value="ECO:0007669"/>
    <property type="project" value="UniProtKB-KW"/>
</dbReference>
<keyword evidence="6" id="KW-0479">Metal-binding</keyword>
<keyword evidence="5" id="KW-0812">Transmembrane</keyword>
<evidence type="ECO:0000256" key="13">
    <source>
        <dbReference type="ARBA" id="ARBA00024531"/>
    </source>
</evidence>
<evidence type="ECO:0000256" key="10">
    <source>
        <dbReference type="ARBA" id="ARBA00022989"/>
    </source>
</evidence>
<dbReference type="PANTHER" id="PTHR45792">
    <property type="entry name" value="DIACYLGLYCEROL LIPASE HOMOLOG-RELATED"/>
    <property type="match status" value="1"/>
</dbReference>
<keyword evidence="11" id="KW-0443">Lipid metabolism</keyword>
<dbReference type="Gene3D" id="3.40.50.1820">
    <property type="entry name" value="alpha/beta hydrolase"/>
    <property type="match status" value="1"/>
</dbReference>
<dbReference type="GO" id="GO:0046340">
    <property type="term" value="P:diacylglycerol catabolic process"/>
    <property type="evidence" value="ECO:0007669"/>
    <property type="project" value="TreeGrafter"/>
</dbReference>
<evidence type="ECO:0000256" key="11">
    <source>
        <dbReference type="ARBA" id="ARBA00023098"/>
    </source>
</evidence>
<evidence type="ECO:0000313" key="17">
    <source>
        <dbReference type="Proteomes" id="UP001497497"/>
    </source>
</evidence>
<comment type="subcellular location">
    <subcellularLocation>
        <location evidence="2">Cell membrane</location>
        <topology evidence="2">Multi-pass membrane protein</topology>
    </subcellularLocation>
</comment>
<proteinExistence type="predicted"/>
<dbReference type="GO" id="GO:0032590">
    <property type="term" value="C:dendrite membrane"/>
    <property type="evidence" value="ECO:0007669"/>
    <property type="project" value="TreeGrafter"/>
</dbReference>
<keyword evidence="8" id="KW-0106">Calcium</keyword>
<dbReference type="CDD" id="cd00519">
    <property type="entry name" value="Lipase_3"/>
    <property type="match status" value="1"/>
</dbReference>
<dbReference type="GO" id="GO:0045211">
    <property type="term" value="C:postsynaptic membrane"/>
    <property type="evidence" value="ECO:0007669"/>
    <property type="project" value="TreeGrafter"/>
</dbReference>
<protein>
    <recommendedName>
        <fullName evidence="14">sn-1-specific diacylglycerol lipase</fullName>
        <ecNumber evidence="14">3.1.1.116</ecNumber>
    </recommendedName>
</protein>
<name>A0AAV2HTL9_LYMST</name>
<accession>A0AAV2HTL9</accession>
<keyword evidence="10" id="KW-1133">Transmembrane helix</keyword>